<dbReference type="STRING" id="504728.K649_02525"/>
<organism evidence="1 2">
    <name type="scientific">Meiothermus ruber (strain ATCC 35948 / DSM 1279 / VKM B-1258 / 21)</name>
    <name type="common">Thermus ruber</name>
    <dbReference type="NCBI Taxonomy" id="504728"/>
    <lineage>
        <taxon>Bacteria</taxon>
        <taxon>Thermotogati</taxon>
        <taxon>Deinococcota</taxon>
        <taxon>Deinococci</taxon>
        <taxon>Thermales</taxon>
        <taxon>Thermaceae</taxon>
        <taxon>Meiothermus</taxon>
    </lineage>
</organism>
<accession>M9X399</accession>
<evidence type="ECO:0000313" key="2">
    <source>
        <dbReference type="Proteomes" id="UP000013026"/>
    </source>
</evidence>
<proteinExistence type="predicted"/>
<dbReference type="Proteomes" id="UP000013026">
    <property type="component" value="Chromosome"/>
</dbReference>
<gene>
    <name evidence="1" type="ORF">K649_02525</name>
</gene>
<reference evidence="1 2" key="1">
    <citation type="submission" date="2013-04" db="EMBL/GenBank/DDBJ databases">
        <authorList>
            <person name="Chin J."/>
            <person name="Alexander D.H."/>
            <person name="Marks P."/>
            <person name="Korlach J."/>
            <person name="Clum A."/>
            <person name="Copeland A."/>
        </authorList>
    </citation>
    <scope>NUCLEOTIDE SEQUENCE [LARGE SCALE GENOMIC DNA]</scope>
    <source>
        <strain evidence="2">ATCC 35948 / DSM 1279 / VKM B-1258 / 21</strain>
    </source>
</reference>
<sequence>MPRAAKAAKRLPMIDQAHTLTLNWEGPFAWPGFESVAGLPSLPQKPGVYLQTFEYQNGYLIYLAGITRRPVSARFKDHTRKYLNGEYNVLDIDAARRGVRKEVWHGWGYARAHREEFEARKPEILEAVHRQLAGFCIFVADVGTGPRVLERIEAAVMNHLYRQPPPFCDIPDKGMYLAPRRPSEDPIRAENVCRALLHGLPDFVEV</sequence>
<evidence type="ECO:0008006" key="3">
    <source>
        <dbReference type="Google" id="ProtNLM"/>
    </source>
</evidence>
<protein>
    <recommendedName>
        <fullName evidence="3">GIY-YIG nuclease family protein</fullName>
    </recommendedName>
</protein>
<dbReference type="EMBL" id="CP005385">
    <property type="protein sequence ID" value="AGK03807.1"/>
    <property type="molecule type" value="Genomic_DNA"/>
</dbReference>
<dbReference type="eggNOG" id="ENOG5030A9B">
    <property type="taxonomic scope" value="Bacteria"/>
</dbReference>
<evidence type="ECO:0000313" key="1">
    <source>
        <dbReference type="EMBL" id="AGK03807.1"/>
    </source>
</evidence>
<name>M9X399_MEIRD</name>
<dbReference type="KEGG" id="mre:K649_02525"/>
<dbReference type="PATRIC" id="fig|504728.9.peg.523"/>
<dbReference type="AlphaFoldDB" id="M9X399"/>